<feature type="domain" description="Fido" evidence="4">
    <location>
        <begin position="92"/>
        <end position="229"/>
    </location>
</feature>
<keyword evidence="6" id="KW-1185">Reference proteome</keyword>
<protein>
    <submittedName>
        <fullName evidence="5">Fic/DOC family protein</fullName>
    </submittedName>
</protein>
<dbReference type="SUPFAM" id="SSF140931">
    <property type="entry name" value="Fic-like"/>
    <property type="match status" value="1"/>
</dbReference>
<reference evidence="5 6" key="1">
    <citation type="submission" date="2018-07" db="EMBL/GenBank/DDBJ databases">
        <title>Genomic Encyclopedia of Type Strains, Phase IV (KMG-IV): sequencing the most valuable type-strain genomes for metagenomic binning, comparative biology and taxonomic classification.</title>
        <authorList>
            <person name="Goeker M."/>
        </authorList>
    </citation>
    <scope>NUCLEOTIDE SEQUENCE [LARGE SCALE GENOMIC DNA]</scope>
    <source>
        <strain evidence="5 6">DSM 25281</strain>
    </source>
</reference>
<evidence type="ECO:0000256" key="3">
    <source>
        <dbReference type="PIRSR" id="PIRSR640198-3"/>
    </source>
</evidence>
<dbReference type="Gene3D" id="1.10.3290.10">
    <property type="entry name" value="Fido-like domain"/>
    <property type="match status" value="1"/>
</dbReference>
<evidence type="ECO:0000259" key="4">
    <source>
        <dbReference type="PROSITE" id="PS51459"/>
    </source>
</evidence>
<proteinExistence type="predicted"/>
<keyword evidence="2" id="KW-0547">Nucleotide-binding</keyword>
<dbReference type="PANTHER" id="PTHR13504">
    <property type="entry name" value="FIDO DOMAIN-CONTAINING PROTEIN DDB_G0283145"/>
    <property type="match status" value="1"/>
</dbReference>
<dbReference type="AlphaFoldDB" id="A0A370GCI3"/>
<evidence type="ECO:0000256" key="1">
    <source>
        <dbReference type="PIRSR" id="PIRSR640198-1"/>
    </source>
</evidence>
<name>A0A370GCI3_9BACI</name>
<sequence>MMFGKIDFKKQQLDAKRPLPKYTVQSLREKLFLEWTYNSNAIEGNTLTINETKIVLEGITVGGKTMREHLEVINHRDAISYVENIVHKEESFSEWQIKNLHRLVLKGIDDEYAGVYRNQQVFISGAVHTPPPPFKIQEQMNTLMSWYEGEAHQLHPIIRGAMLHAIFVGIHPFIDGNGRTSRLLLNLELMKSGYPPIIIRVENRLAYYNALDKSHTTEDYGDFVELIAKEVEASLDLYLSAV</sequence>
<dbReference type="PANTHER" id="PTHR13504:SF38">
    <property type="entry name" value="FIDO DOMAIN-CONTAINING PROTEIN"/>
    <property type="match status" value="1"/>
</dbReference>
<feature type="site" description="Important for autoinhibition of adenylyltransferase activity" evidence="3">
    <location>
        <position position="43"/>
    </location>
</feature>
<feature type="binding site" evidence="2">
    <location>
        <begin position="175"/>
        <end position="182"/>
    </location>
    <ligand>
        <name>ATP</name>
        <dbReference type="ChEBI" id="CHEBI:30616"/>
    </ligand>
</feature>
<evidence type="ECO:0000313" key="6">
    <source>
        <dbReference type="Proteomes" id="UP000255326"/>
    </source>
</evidence>
<dbReference type="Pfam" id="PF02661">
    <property type="entry name" value="Fic"/>
    <property type="match status" value="1"/>
</dbReference>
<feature type="active site" evidence="1">
    <location>
        <position position="171"/>
    </location>
</feature>
<evidence type="ECO:0000256" key="2">
    <source>
        <dbReference type="PIRSR" id="PIRSR640198-2"/>
    </source>
</evidence>
<dbReference type="Proteomes" id="UP000255326">
    <property type="component" value="Unassembled WGS sequence"/>
</dbReference>
<comment type="caution">
    <text evidence="5">The sequence shown here is derived from an EMBL/GenBank/DDBJ whole genome shotgun (WGS) entry which is preliminary data.</text>
</comment>
<dbReference type="PROSITE" id="PS51459">
    <property type="entry name" value="FIDO"/>
    <property type="match status" value="1"/>
</dbReference>
<dbReference type="InterPro" id="IPR040198">
    <property type="entry name" value="Fido_containing"/>
</dbReference>
<feature type="binding site" evidence="2">
    <location>
        <begin position="207"/>
        <end position="208"/>
    </location>
    <ligand>
        <name>ATP</name>
        <dbReference type="ChEBI" id="CHEBI:30616"/>
    </ligand>
</feature>
<evidence type="ECO:0000313" key="5">
    <source>
        <dbReference type="EMBL" id="RDI40920.1"/>
    </source>
</evidence>
<organism evidence="5 6">
    <name type="scientific">Falsibacillus pallidus</name>
    <dbReference type="NCBI Taxonomy" id="493781"/>
    <lineage>
        <taxon>Bacteria</taxon>
        <taxon>Bacillati</taxon>
        <taxon>Bacillota</taxon>
        <taxon>Bacilli</taxon>
        <taxon>Bacillales</taxon>
        <taxon>Bacillaceae</taxon>
        <taxon>Falsibacillus</taxon>
    </lineage>
</organism>
<keyword evidence="2" id="KW-0067">ATP-binding</keyword>
<dbReference type="InterPro" id="IPR003812">
    <property type="entry name" value="Fido"/>
</dbReference>
<accession>A0A370GCI3</accession>
<dbReference type="InterPro" id="IPR036597">
    <property type="entry name" value="Fido-like_dom_sf"/>
</dbReference>
<dbReference type="GO" id="GO:0005524">
    <property type="term" value="F:ATP binding"/>
    <property type="evidence" value="ECO:0007669"/>
    <property type="project" value="UniProtKB-KW"/>
</dbReference>
<gene>
    <name evidence="5" type="ORF">DFR59_11163</name>
</gene>
<dbReference type="EMBL" id="QQAY01000011">
    <property type="protein sequence ID" value="RDI40920.1"/>
    <property type="molecule type" value="Genomic_DNA"/>
</dbReference>